<comment type="caution">
    <text evidence="1">The sequence shown here is derived from an EMBL/GenBank/DDBJ whole genome shotgun (WGS) entry which is preliminary data.</text>
</comment>
<reference evidence="1" key="1">
    <citation type="journal article" date="2015" name="Nature">
        <title>Complex archaea that bridge the gap between prokaryotes and eukaryotes.</title>
        <authorList>
            <person name="Spang A."/>
            <person name="Saw J.H."/>
            <person name="Jorgensen S.L."/>
            <person name="Zaremba-Niedzwiedzka K."/>
            <person name="Martijn J."/>
            <person name="Lind A.E."/>
            <person name="van Eijk R."/>
            <person name="Schleper C."/>
            <person name="Guy L."/>
            <person name="Ettema T.J."/>
        </authorList>
    </citation>
    <scope>NUCLEOTIDE SEQUENCE</scope>
</reference>
<dbReference type="InterPro" id="IPR029063">
    <property type="entry name" value="SAM-dependent_MTases_sf"/>
</dbReference>
<proteinExistence type="predicted"/>
<accession>A0A0F8ZDV8</accession>
<organism evidence="1">
    <name type="scientific">marine sediment metagenome</name>
    <dbReference type="NCBI Taxonomy" id="412755"/>
    <lineage>
        <taxon>unclassified sequences</taxon>
        <taxon>metagenomes</taxon>
        <taxon>ecological metagenomes</taxon>
    </lineage>
</organism>
<dbReference type="GO" id="GO:0032259">
    <property type="term" value="P:methylation"/>
    <property type="evidence" value="ECO:0007669"/>
    <property type="project" value="InterPro"/>
</dbReference>
<feature type="non-terminal residue" evidence="1">
    <location>
        <position position="124"/>
    </location>
</feature>
<evidence type="ECO:0008006" key="2">
    <source>
        <dbReference type="Google" id="ProtNLM"/>
    </source>
</evidence>
<dbReference type="SUPFAM" id="SSF53335">
    <property type="entry name" value="S-adenosyl-L-methionine-dependent methyltransferases"/>
    <property type="match status" value="1"/>
</dbReference>
<dbReference type="GO" id="GO:0008168">
    <property type="term" value="F:methyltransferase activity"/>
    <property type="evidence" value="ECO:0007669"/>
    <property type="project" value="InterPro"/>
</dbReference>
<dbReference type="PROSITE" id="PS00092">
    <property type="entry name" value="N6_MTASE"/>
    <property type="match status" value="1"/>
</dbReference>
<dbReference type="GO" id="GO:0003676">
    <property type="term" value="F:nucleic acid binding"/>
    <property type="evidence" value="ECO:0007669"/>
    <property type="project" value="InterPro"/>
</dbReference>
<name>A0A0F8ZDV8_9ZZZZ</name>
<dbReference type="Gene3D" id="3.40.50.150">
    <property type="entry name" value="Vaccinia Virus protein VP39"/>
    <property type="match status" value="1"/>
</dbReference>
<evidence type="ECO:0000313" key="1">
    <source>
        <dbReference type="EMBL" id="KKK64679.1"/>
    </source>
</evidence>
<gene>
    <name evidence="1" type="ORF">LCGC14_2981750</name>
</gene>
<sequence length="124" mass="14749">MDCMEAMAQIKDNEFNLAIVDPPYGLGWTWKNPGRLSKSNHPKKDWNNNIPPPEYFEQLFRISKNQIIWGGNYFTEHLPAVRGWIVWRKFTEQSVYSDVELCWTSFDRVAKLFEYRWNGMLQGN</sequence>
<protein>
    <recommendedName>
        <fullName evidence="2">DNA methylase N-4/N-6 domain-containing protein</fullName>
    </recommendedName>
</protein>
<dbReference type="InterPro" id="IPR002052">
    <property type="entry name" value="DNA_methylase_N6_adenine_CS"/>
</dbReference>
<dbReference type="AlphaFoldDB" id="A0A0F8ZDV8"/>
<dbReference type="EMBL" id="LAZR01060913">
    <property type="protein sequence ID" value="KKK64679.1"/>
    <property type="molecule type" value="Genomic_DNA"/>
</dbReference>